<evidence type="ECO:0000313" key="6">
    <source>
        <dbReference type="EMBL" id="GAA4889383.1"/>
    </source>
</evidence>
<dbReference type="Gene3D" id="1.10.1040.10">
    <property type="entry name" value="N-(1-d-carboxylethyl)-l-norvaline Dehydrogenase, domain 2"/>
    <property type="match status" value="1"/>
</dbReference>
<dbReference type="InterPro" id="IPR013118">
    <property type="entry name" value="Mannitol_DH_C"/>
</dbReference>
<comment type="caution">
    <text evidence="6">The sequence shown here is derived from an EMBL/GenBank/DDBJ whole genome shotgun (WGS) entry which is preliminary data.</text>
</comment>
<sequence length="405" mass="43707">MPEQAAGRTRRAVVFGAGAVGRGFIAPLFSAAGWHVTFVDVMDALVSRLDGEGGYQQVTVDNRGRRAATISPVAALHLRNSAAVAAALCEADMAATCVGAAHLPGLAPVLAEGLRARQRAGRGALDMLLCENLHDAPGVLRRALDAAHGGDTTSLVGLSATSIGRMIPRASGEDADLTGVAVEPYAQLPYDAAALRGNAPDVPGLVPIRENFEAYADRKLYVHNMGHCMLAYLAHRKSLRYVWEAVADLELRYLVRAAMLESAAAVSRVHGMEPGPLQHHVNDLLHRFTNRELGDTAQRVGQDPVRKMQPDDRLIGAYLLCKRAQVPFLHVSLGVALGAHQLETEAGWPASEVEAHLERHLFQDSERDDGARRLLADQLQLVREGAPLVEQIARIDAEYLEPWVV</sequence>
<dbReference type="InterPro" id="IPR013131">
    <property type="entry name" value="Mannitol_DH_N"/>
</dbReference>
<organism evidence="6 7">
    <name type="scientific">Tessaracoccus lubricantis</name>
    <dbReference type="NCBI Taxonomy" id="545543"/>
    <lineage>
        <taxon>Bacteria</taxon>
        <taxon>Bacillati</taxon>
        <taxon>Actinomycetota</taxon>
        <taxon>Actinomycetes</taxon>
        <taxon>Propionibacteriales</taxon>
        <taxon>Propionibacteriaceae</taxon>
        <taxon>Tessaracoccus</taxon>
    </lineage>
</organism>
<dbReference type="EMBL" id="BAABLV010000005">
    <property type="protein sequence ID" value="GAA4889383.1"/>
    <property type="molecule type" value="Genomic_DNA"/>
</dbReference>
<feature type="domain" description="Mannitol dehydrogenase C-terminal" evidence="5">
    <location>
        <begin position="212"/>
        <end position="377"/>
    </location>
</feature>
<evidence type="ECO:0000256" key="1">
    <source>
        <dbReference type="ARBA" id="ARBA00023002"/>
    </source>
</evidence>
<keyword evidence="7" id="KW-1185">Reference proteome</keyword>
<dbReference type="InterPro" id="IPR036291">
    <property type="entry name" value="NAD(P)-bd_dom_sf"/>
</dbReference>
<dbReference type="Pfam" id="PF08125">
    <property type="entry name" value="Mannitol_dh_C"/>
    <property type="match status" value="1"/>
</dbReference>
<dbReference type="InterPro" id="IPR013328">
    <property type="entry name" value="6PGD_dom2"/>
</dbReference>
<evidence type="ECO:0000259" key="5">
    <source>
        <dbReference type="Pfam" id="PF08125"/>
    </source>
</evidence>
<gene>
    <name evidence="6" type="ORF">GCM10025789_02230</name>
</gene>
<protein>
    <submittedName>
        <fullName evidence="6">Mannitol-1-phosphate 5-dehydrogenase</fullName>
    </submittedName>
</protein>
<comment type="catalytic activity">
    <reaction evidence="3">
        <text>D-mannitol 1-phosphate + NAD(+) = beta-D-fructose 6-phosphate + NADH + H(+)</text>
        <dbReference type="Rhea" id="RHEA:19661"/>
        <dbReference type="ChEBI" id="CHEBI:15378"/>
        <dbReference type="ChEBI" id="CHEBI:57540"/>
        <dbReference type="ChEBI" id="CHEBI:57634"/>
        <dbReference type="ChEBI" id="CHEBI:57945"/>
        <dbReference type="ChEBI" id="CHEBI:61381"/>
        <dbReference type="EC" id="1.1.1.17"/>
    </reaction>
</comment>
<dbReference type="Gene3D" id="3.40.50.720">
    <property type="entry name" value="NAD(P)-binding Rossmann-like Domain"/>
    <property type="match status" value="1"/>
</dbReference>
<dbReference type="Proteomes" id="UP001501521">
    <property type="component" value="Unassembled WGS sequence"/>
</dbReference>
<name>A0ABP9F6J4_9ACTN</name>
<dbReference type="SUPFAM" id="SSF51735">
    <property type="entry name" value="NAD(P)-binding Rossmann-fold domains"/>
    <property type="match status" value="1"/>
</dbReference>
<dbReference type="RefSeq" id="WP_345577712.1">
    <property type="nucleotide sequence ID" value="NZ_BAABLV010000005.1"/>
</dbReference>
<evidence type="ECO:0000313" key="7">
    <source>
        <dbReference type="Proteomes" id="UP001501521"/>
    </source>
</evidence>
<dbReference type="PANTHER" id="PTHR30524:SF0">
    <property type="entry name" value="ALTRONATE OXIDOREDUCTASE-RELATED"/>
    <property type="match status" value="1"/>
</dbReference>
<feature type="domain" description="Mannitol dehydrogenase N-terminal" evidence="4">
    <location>
        <begin position="11"/>
        <end position="201"/>
    </location>
</feature>
<evidence type="ECO:0000256" key="2">
    <source>
        <dbReference type="ARBA" id="ARBA00023027"/>
    </source>
</evidence>
<keyword evidence="1" id="KW-0560">Oxidoreductase</keyword>
<dbReference type="SUPFAM" id="SSF48179">
    <property type="entry name" value="6-phosphogluconate dehydrogenase C-terminal domain-like"/>
    <property type="match status" value="1"/>
</dbReference>
<keyword evidence="2" id="KW-0520">NAD</keyword>
<dbReference type="PANTHER" id="PTHR30524">
    <property type="entry name" value="MANNITOL-1-PHOSPHATE 5-DEHYDROGENASE"/>
    <property type="match status" value="1"/>
</dbReference>
<evidence type="ECO:0000259" key="4">
    <source>
        <dbReference type="Pfam" id="PF01232"/>
    </source>
</evidence>
<dbReference type="InterPro" id="IPR008927">
    <property type="entry name" value="6-PGluconate_DH-like_C_sf"/>
</dbReference>
<evidence type="ECO:0000256" key="3">
    <source>
        <dbReference type="ARBA" id="ARBA00048615"/>
    </source>
</evidence>
<reference evidence="7" key="1">
    <citation type="journal article" date="2019" name="Int. J. Syst. Evol. Microbiol.">
        <title>The Global Catalogue of Microorganisms (GCM) 10K type strain sequencing project: providing services to taxonomists for standard genome sequencing and annotation.</title>
        <authorList>
            <consortium name="The Broad Institute Genomics Platform"/>
            <consortium name="The Broad Institute Genome Sequencing Center for Infectious Disease"/>
            <person name="Wu L."/>
            <person name="Ma J."/>
        </authorList>
    </citation>
    <scope>NUCLEOTIDE SEQUENCE [LARGE SCALE GENOMIC DNA]</scope>
    <source>
        <strain evidence="7">JCM 19125</strain>
    </source>
</reference>
<accession>A0ABP9F6J4</accession>
<dbReference type="Pfam" id="PF01232">
    <property type="entry name" value="Mannitol_dh"/>
    <property type="match status" value="1"/>
</dbReference>
<proteinExistence type="predicted"/>